<dbReference type="InterPro" id="IPR028889">
    <property type="entry name" value="USP"/>
</dbReference>
<dbReference type="FunFam" id="3.90.70.10:FF:000026">
    <property type="entry name" value="Ubiquitin carboxyl-terminal hydrolase 15"/>
    <property type="match status" value="1"/>
</dbReference>
<dbReference type="Proteomes" id="UP000504608">
    <property type="component" value="Unplaced"/>
</dbReference>
<dbReference type="Pfam" id="PF00443">
    <property type="entry name" value="UCH"/>
    <property type="match status" value="1"/>
</dbReference>
<evidence type="ECO:0000256" key="10">
    <source>
        <dbReference type="ARBA" id="ARBA00022833"/>
    </source>
</evidence>
<feature type="compositionally biased region" description="Low complexity" evidence="12">
    <location>
        <begin position="1022"/>
        <end position="1060"/>
    </location>
</feature>
<evidence type="ECO:0000256" key="13">
    <source>
        <dbReference type="SAM" id="Phobius"/>
    </source>
</evidence>
<evidence type="ECO:0000256" key="12">
    <source>
        <dbReference type="SAM" id="MobiDB-lite"/>
    </source>
</evidence>
<feature type="region of interest" description="Disordered" evidence="12">
    <location>
        <begin position="969"/>
        <end position="1000"/>
    </location>
</feature>
<name>A0A6J1KSI0_CUCMA</name>
<evidence type="ECO:0000313" key="17">
    <source>
        <dbReference type="RefSeq" id="XP_023002078.1"/>
    </source>
</evidence>
<dbReference type="PANTHER" id="PTHR24006">
    <property type="entry name" value="UBIQUITIN CARBOXYL-TERMINAL HYDROLASE"/>
    <property type="match status" value="1"/>
</dbReference>
<keyword evidence="6 11" id="KW-0863">Zinc-finger</keyword>
<reference evidence="17" key="1">
    <citation type="submission" date="2025-08" db="UniProtKB">
        <authorList>
            <consortium name="RefSeq"/>
        </authorList>
    </citation>
    <scope>IDENTIFICATION</scope>
    <source>
        <tissue evidence="17">Young leaves</tissue>
    </source>
</reference>
<dbReference type="SUPFAM" id="SSF54001">
    <property type="entry name" value="Cysteine proteinases"/>
    <property type="match status" value="1"/>
</dbReference>
<feature type="region of interest" description="Disordered" evidence="12">
    <location>
        <begin position="1013"/>
        <end position="1123"/>
    </location>
</feature>
<feature type="compositionally biased region" description="Polar residues" evidence="12">
    <location>
        <begin position="1091"/>
        <end position="1100"/>
    </location>
</feature>
<evidence type="ECO:0000256" key="6">
    <source>
        <dbReference type="ARBA" id="ARBA00022771"/>
    </source>
</evidence>
<dbReference type="Gene3D" id="3.90.70.10">
    <property type="entry name" value="Cysteine proteinases"/>
    <property type="match status" value="1"/>
</dbReference>
<protein>
    <recommendedName>
        <fullName evidence="3">ubiquitinyl hydrolase 1</fullName>
        <ecNumber evidence="3">3.4.19.12</ecNumber>
    </recommendedName>
</protein>
<organism evidence="16 17">
    <name type="scientific">Cucurbita maxima</name>
    <name type="common">Pumpkin</name>
    <name type="synonym">Winter squash</name>
    <dbReference type="NCBI Taxonomy" id="3661"/>
    <lineage>
        <taxon>Eukaryota</taxon>
        <taxon>Viridiplantae</taxon>
        <taxon>Streptophyta</taxon>
        <taxon>Embryophyta</taxon>
        <taxon>Tracheophyta</taxon>
        <taxon>Spermatophyta</taxon>
        <taxon>Magnoliopsida</taxon>
        <taxon>eudicotyledons</taxon>
        <taxon>Gunneridae</taxon>
        <taxon>Pentapetalae</taxon>
        <taxon>rosids</taxon>
        <taxon>fabids</taxon>
        <taxon>Cucurbitales</taxon>
        <taxon>Cucurbitaceae</taxon>
        <taxon>Cucurbiteae</taxon>
        <taxon>Cucurbita</taxon>
    </lineage>
</organism>
<dbReference type="InterPro" id="IPR050164">
    <property type="entry name" value="Peptidase_C19"/>
</dbReference>
<feature type="compositionally biased region" description="Low complexity" evidence="12">
    <location>
        <begin position="969"/>
        <end position="996"/>
    </location>
</feature>
<dbReference type="GO" id="GO:0004843">
    <property type="term" value="F:cysteine-type deubiquitinase activity"/>
    <property type="evidence" value="ECO:0007669"/>
    <property type="project" value="UniProtKB-EC"/>
</dbReference>
<keyword evidence="7" id="KW-0833">Ubl conjugation pathway</keyword>
<dbReference type="InterPro" id="IPR038765">
    <property type="entry name" value="Papain-like_cys_pep_sf"/>
</dbReference>
<evidence type="ECO:0000256" key="2">
    <source>
        <dbReference type="ARBA" id="ARBA00009085"/>
    </source>
</evidence>
<dbReference type="PROSITE" id="PS50235">
    <property type="entry name" value="USP_3"/>
    <property type="match status" value="1"/>
</dbReference>
<proteinExistence type="inferred from homology"/>
<sequence>MLVVGDLGFQILVLAACLVFPVFGIVLRRKWRLGMARTEEINRLLVLASEEAARVEIEASFGCTAAPISLNLHCAVCLSPTTTRCARCKAVRYCSGKCQIIHWRQGHKTECHPPKTSDWSLEKENDYGDRIANQHHSISYDNKFGIENGQRIEPDEVLYGKLTLPSSDDSGSSPIRKNVSVELHADEEENSTTEFVDATLNTELSDDASRSENSSESCSPRSDGYLSAQNSFDKDDSTSRLSIVDPNKPLSPNYAHLVNSVDKFAKRKTENHPAFVGIDPVYDNHSRAAEVRSIDGSCEAASSSFQENNGYSIGLKDDVHDVSVPFSINGAKNKKIPGSHSFLHFSFSVSGGTPSDAQVAQVNENVADGSLRTTSGINRTAGSNLQSDINIDSSEVRNSPSSCEGSGDKDNTAKELADHPVVYSMISSSPRISPFPAVSKCESRSVRDSNTSMSAPLKSERSCPVFIQPDNSKIVSKHSGNGSLVNHSSVHLPTISSRESVPPTDSRKVGPTQVGAGVSSLDANFSLKSAYGFRPFALNEIKSKSDHSYVVNDSENAGKYNDKGHFSFELLVDLYNWNKVELQPSGLVNCGNSCYANVVLQCLIFTPPLTAYFLQGLHSKACAKERWCFTCEFESLILEAKEGKSPLSPFRIISQLRKIGSQLVNGKEEDAHEFLRCAIDTMQSTCSMEAQVSRSGPMEEETTLIGFTFGGYLLSKIKCTRCESKSERIERILDLTVEISGDIETIEEALQQYTSIEILDGDNRYQCGRCKSYVKANKRLSILEAPNILTIALKRFQSGKFGKLNKPVIFSEILDLAPYMSSRSDKTSEYRLYGVIVHLDVMNAAFSGHYVCYIRNNQNKWFKIDDSTVTAVEFENVLTRGAYMLFYARCSPRVPRLIRSKIMTDSKEGCIPALISGRSTSFKPSPNSTYPDSQNPHIYNNSSNDSSNISSFYRKFHQLQKLLEDDLTSDSSSLLSSNSDESSCSTNSSSDSTSTEDLPEYIYSDSGCGWNSLQNRSDTNTSLPSASSSSSSQPLYPAESSQDAPVSSSSSPLLHPAESSQDAPVRAKTTESRPARPYQTNGISNRPARPYQTNGISNLSSRRESTCREKAMHLMEDKKNGWR</sequence>
<feature type="region of interest" description="Disordered" evidence="12">
    <location>
        <begin position="493"/>
        <end position="513"/>
    </location>
</feature>
<keyword evidence="13" id="KW-0812">Transmembrane</keyword>
<dbReference type="RefSeq" id="XP_023002078.1">
    <property type="nucleotide sequence ID" value="XM_023146310.1"/>
</dbReference>
<evidence type="ECO:0000313" key="16">
    <source>
        <dbReference type="Proteomes" id="UP000504608"/>
    </source>
</evidence>
<evidence type="ECO:0000256" key="9">
    <source>
        <dbReference type="ARBA" id="ARBA00022807"/>
    </source>
</evidence>
<evidence type="ECO:0000256" key="4">
    <source>
        <dbReference type="ARBA" id="ARBA00022670"/>
    </source>
</evidence>
<dbReference type="Gene3D" id="6.10.140.2220">
    <property type="match status" value="1"/>
</dbReference>
<dbReference type="GO" id="GO:0005829">
    <property type="term" value="C:cytosol"/>
    <property type="evidence" value="ECO:0007669"/>
    <property type="project" value="TreeGrafter"/>
</dbReference>
<feature type="compositionally biased region" description="Polar residues" evidence="12">
    <location>
        <begin position="922"/>
        <end position="939"/>
    </location>
</feature>
<dbReference type="AlphaFoldDB" id="A0A6J1KSI0"/>
<dbReference type="OrthoDB" id="420187at2759"/>
<keyword evidence="10" id="KW-0862">Zinc</keyword>
<evidence type="ECO:0000259" key="15">
    <source>
        <dbReference type="PROSITE" id="PS50865"/>
    </source>
</evidence>
<comment type="similarity">
    <text evidence="2">Belongs to the peptidase C19 family.</text>
</comment>
<dbReference type="GeneID" id="111496058"/>
<feature type="compositionally biased region" description="Basic and acidic residues" evidence="12">
    <location>
        <begin position="1101"/>
        <end position="1123"/>
    </location>
</feature>
<dbReference type="PROSITE" id="PS00972">
    <property type="entry name" value="USP_1"/>
    <property type="match status" value="1"/>
</dbReference>
<dbReference type="Pfam" id="PF01753">
    <property type="entry name" value="zf-MYND"/>
    <property type="match status" value="1"/>
</dbReference>
<keyword evidence="13" id="KW-0472">Membrane</keyword>
<dbReference type="GO" id="GO:0016579">
    <property type="term" value="P:protein deubiquitination"/>
    <property type="evidence" value="ECO:0007669"/>
    <property type="project" value="InterPro"/>
</dbReference>
<comment type="catalytic activity">
    <reaction evidence="1">
        <text>Thiol-dependent hydrolysis of ester, thioester, amide, peptide and isopeptide bonds formed by the C-terminal Gly of ubiquitin (a 76-residue protein attached to proteins as an intracellular targeting signal).</text>
        <dbReference type="EC" id="3.4.19.12"/>
    </reaction>
</comment>
<dbReference type="InterPro" id="IPR018200">
    <property type="entry name" value="USP_CS"/>
</dbReference>
<feature type="domain" description="MYND-type" evidence="15">
    <location>
        <begin position="74"/>
        <end position="111"/>
    </location>
</feature>
<dbReference type="PANTHER" id="PTHR24006:SF874">
    <property type="entry name" value="UBIQUITIN CARBOXYL-TERMINAL HYDROLASE 16"/>
    <property type="match status" value="1"/>
</dbReference>
<dbReference type="EC" id="3.4.19.12" evidence="3"/>
<keyword evidence="5" id="KW-0479">Metal-binding</keyword>
<dbReference type="GO" id="GO:0005634">
    <property type="term" value="C:nucleus"/>
    <property type="evidence" value="ECO:0007669"/>
    <property type="project" value="TreeGrafter"/>
</dbReference>
<evidence type="ECO:0000256" key="5">
    <source>
        <dbReference type="ARBA" id="ARBA00022723"/>
    </source>
</evidence>
<evidence type="ECO:0000256" key="7">
    <source>
        <dbReference type="ARBA" id="ARBA00022786"/>
    </source>
</evidence>
<feature type="region of interest" description="Disordered" evidence="12">
    <location>
        <begin position="181"/>
        <end position="249"/>
    </location>
</feature>
<evidence type="ECO:0000256" key="8">
    <source>
        <dbReference type="ARBA" id="ARBA00022801"/>
    </source>
</evidence>
<dbReference type="GO" id="GO:0006508">
    <property type="term" value="P:proteolysis"/>
    <property type="evidence" value="ECO:0007669"/>
    <property type="project" value="UniProtKB-KW"/>
</dbReference>
<feature type="compositionally biased region" description="Low complexity" evidence="12">
    <location>
        <begin position="211"/>
        <end position="223"/>
    </location>
</feature>
<keyword evidence="4" id="KW-0645">Protease</keyword>
<evidence type="ECO:0000256" key="11">
    <source>
        <dbReference type="PROSITE-ProRule" id="PRU00134"/>
    </source>
</evidence>
<keyword evidence="13" id="KW-1133">Transmembrane helix</keyword>
<evidence type="ECO:0000259" key="14">
    <source>
        <dbReference type="PROSITE" id="PS50235"/>
    </source>
</evidence>
<keyword evidence="16" id="KW-1185">Reference proteome</keyword>
<feature type="compositionally biased region" description="Polar residues" evidence="12">
    <location>
        <begin position="393"/>
        <end position="404"/>
    </location>
</feature>
<feature type="domain" description="USP" evidence="14">
    <location>
        <begin position="585"/>
        <end position="890"/>
    </location>
</feature>
<dbReference type="GO" id="GO:0008270">
    <property type="term" value="F:zinc ion binding"/>
    <property type="evidence" value="ECO:0007669"/>
    <property type="project" value="UniProtKB-KW"/>
</dbReference>
<dbReference type="InterPro" id="IPR001394">
    <property type="entry name" value="Peptidase_C19_UCH"/>
</dbReference>
<dbReference type="PROSITE" id="PS50865">
    <property type="entry name" value="ZF_MYND_2"/>
    <property type="match status" value="1"/>
</dbReference>
<dbReference type="InterPro" id="IPR002893">
    <property type="entry name" value="Znf_MYND"/>
</dbReference>
<feature type="region of interest" description="Disordered" evidence="12">
    <location>
        <begin position="922"/>
        <end position="941"/>
    </location>
</feature>
<evidence type="ECO:0000256" key="1">
    <source>
        <dbReference type="ARBA" id="ARBA00000707"/>
    </source>
</evidence>
<feature type="region of interest" description="Disordered" evidence="12">
    <location>
        <begin position="393"/>
        <end position="413"/>
    </location>
</feature>
<keyword evidence="8" id="KW-0378">Hydrolase</keyword>
<feature type="transmembrane region" description="Helical" evidence="13">
    <location>
        <begin position="7"/>
        <end position="27"/>
    </location>
</feature>
<dbReference type="KEGG" id="cmax:111496058"/>
<evidence type="ECO:0000256" key="3">
    <source>
        <dbReference type="ARBA" id="ARBA00012759"/>
    </source>
</evidence>
<keyword evidence="9" id="KW-0788">Thiol protease</keyword>
<gene>
    <name evidence="17" type="primary">LOC111496058</name>
</gene>
<dbReference type="FunFam" id="6.10.140.2220:FF:000006">
    <property type="entry name" value="Ubiquitin carboxyl-terminal hydrolase 15"/>
    <property type="match status" value="1"/>
</dbReference>
<dbReference type="SUPFAM" id="SSF144232">
    <property type="entry name" value="HIT/MYND zinc finger-like"/>
    <property type="match status" value="1"/>
</dbReference>
<accession>A0A6J1KSI0</accession>